<reference evidence="2" key="2">
    <citation type="journal article" date="2013" name="Mar. Genomics">
        <title>Expression of sulfatases in Rhodopirellula baltica and the diversity of sulfatases in the genus Rhodopirellula.</title>
        <authorList>
            <person name="Wegner C.E."/>
            <person name="Richter-Heitmann T."/>
            <person name="Klindworth A."/>
            <person name="Klockow C."/>
            <person name="Richter M."/>
            <person name="Achstetter T."/>
            <person name="Glockner F.O."/>
            <person name="Harder J."/>
        </authorList>
    </citation>
    <scope>NUCLEOTIDE SEQUENCE [LARGE SCALE GENOMIC DNA]</scope>
    <source>
        <strain evidence="2">SM1</strain>
    </source>
</reference>
<name>M5RK55_9BACT</name>
<sequence length="250" mass="26954">MIPTPSDGQQAIDLYFDERSRDRISRWCLILVSGCWLATILSFAVWITAYGFKVDTSNLANTAANWPSDSSLTFTSDRPSLLLFLHPKCPCSKATLTELETILSNGPTVMKTEPNVVVVASVPGNAETAWADTSLIKRAAQLANANLYIDSDGVETARFGVTTSGTVMLFDNHGKRAFSGGITISRGHEGRSIGGELLQDRLVLAMQNGPRVDRDGAIQSPPVFGCALCTPRLPIASDNQSRCCSEAVAW</sequence>
<dbReference type="AlphaFoldDB" id="M5RK55"/>
<dbReference type="InterPro" id="IPR036249">
    <property type="entry name" value="Thioredoxin-like_sf"/>
</dbReference>
<dbReference type="RefSeq" id="WP_008698167.1">
    <property type="nucleotide sequence ID" value="NZ_ANOG01000504.1"/>
</dbReference>
<evidence type="ECO:0000256" key="1">
    <source>
        <dbReference type="SAM" id="Phobius"/>
    </source>
</evidence>
<organism evidence="2 3">
    <name type="scientific">Rhodopirellula maiorica SM1</name>
    <dbReference type="NCBI Taxonomy" id="1265738"/>
    <lineage>
        <taxon>Bacteria</taxon>
        <taxon>Pseudomonadati</taxon>
        <taxon>Planctomycetota</taxon>
        <taxon>Planctomycetia</taxon>
        <taxon>Pirellulales</taxon>
        <taxon>Pirellulaceae</taxon>
        <taxon>Novipirellula</taxon>
    </lineage>
</organism>
<accession>M5RK55</accession>
<reference evidence="2" key="1">
    <citation type="submission" date="2012-12" db="EMBL/GenBank/DDBJ databases">
        <title>Permanent draft genome of Rhodopirellula maiorica strain SM1.</title>
        <authorList>
            <person name="Richter M."/>
            <person name="Richter-Heitmann T."/>
            <person name="Frank C."/>
            <person name="Harder J."/>
            <person name="Glockner F.O."/>
        </authorList>
    </citation>
    <scope>NUCLEOTIDE SEQUENCE</scope>
    <source>
        <strain evidence="2">SM1</strain>
    </source>
</reference>
<feature type="transmembrane region" description="Helical" evidence="1">
    <location>
        <begin position="27"/>
        <end position="52"/>
    </location>
</feature>
<dbReference type="SUPFAM" id="SSF52833">
    <property type="entry name" value="Thioredoxin-like"/>
    <property type="match status" value="1"/>
</dbReference>
<dbReference type="Gene3D" id="3.40.30.10">
    <property type="entry name" value="Glutaredoxin"/>
    <property type="match status" value="1"/>
</dbReference>
<keyword evidence="1" id="KW-0812">Transmembrane</keyword>
<gene>
    <name evidence="2" type="ORF">RMSM_03486</name>
</gene>
<keyword evidence="3" id="KW-1185">Reference proteome</keyword>
<evidence type="ECO:0000313" key="2">
    <source>
        <dbReference type="EMBL" id="EMI19581.1"/>
    </source>
</evidence>
<proteinExistence type="predicted"/>
<dbReference type="Proteomes" id="UP000011991">
    <property type="component" value="Unassembled WGS sequence"/>
</dbReference>
<protein>
    <submittedName>
        <fullName evidence="2">RedB</fullName>
    </submittedName>
</protein>
<evidence type="ECO:0000313" key="3">
    <source>
        <dbReference type="Proteomes" id="UP000011991"/>
    </source>
</evidence>
<dbReference type="PATRIC" id="fig|1265738.3.peg.3483"/>
<comment type="caution">
    <text evidence="2">The sequence shown here is derived from an EMBL/GenBank/DDBJ whole genome shotgun (WGS) entry which is preliminary data.</text>
</comment>
<dbReference type="OrthoDB" id="1495450at2"/>
<keyword evidence="1" id="KW-1133">Transmembrane helix</keyword>
<keyword evidence="1" id="KW-0472">Membrane</keyword>
<dbReference type="EMBL" id="ANOG01000504">
    <property type="protein sequence ID" value="EMI19581.1"/>
    <property type="molecule type" value="Genomic_DNA"/>
</dbReference>